<evidence type="ECO:0000313" key="7">
    <source>
        <dbReference type="Proteomes" id="UP000001421"/>
    </source>
</evidence>
<dbReference type="Gene3D" id="3.30.450.40">
    <property type="match status" value="1"/>
</dbReference>
<dbReference type="InterPro" id="IPR014757">
    <property type="entry name" value="Tscrpt_reg_IclR_C"/>
</dbReference>
<proteinExistence type="predicted"/>
<dbReference type="KEGG" id="bpa:BPP0610"/>
<dbReference type="EMBL" id="BX640424">
    <property type="protein sequence ID" value="CAE36195.1"/>
    <property type="molecule type" value="Genomic_DNA"/>
</dbReference>
<dbReference type="InterPro" id="IPR036388">
    <property type="entry name" value="WH-like_DNA-bd_sf"/>
</dbReference>
<dbReference type="AlphaFoldDB" id="Q7WBS5"/>
<sequence>MRPRPDAALAMSSGPPAARKPGVVQPALLNMSAWLRPEPGLTVVTPLVRALVLISAFSPQERWLGNGQLAQRTGLPPSTVSRIAQSLVHLGYLLHDGAERKYRLAPAVLGLGYAAIAHSAIQGLAGERMAAFARQHKVHVCLAARDRLDLVVLECRRSLECPVALPLHVGMRVGIAQSPMGWSMLAALPELERCYLLDNVERRMARDWSRLRRRVWEGMAQVGETGYCTSIGEWNPELGALATPVLLEGSSPFVLACIGTSQTMTRARVARELGPRLLAMREALQTEFNVIGH</sequence>
<dbReference type="SMART" id="SM00346">
    <property type="entry name" value="HTH_ICLR"/>
    <property type="match status" value="1"/>
</dbReference>
<dbReference type="Proteomes" id="UP000001421">
    <property type="component" value="Chromosome"/>
</dbReference>
<dbReference type="InterPro" id="IPR005471">
    <property type="entry name" value="Tscrpt_reg_IclR_N"/>
</dbReference>
<dbReference type="InterPro" id="IPR050707">
    <property type="entry name" value="HTH_MetabolicPath_Reg"/>
</dbReference>
<dbReference type="HOGENOM" id="CLU_062618_0_0_4"/>
<evidence type="ECO:0000256" key="1">
    <source>
        <dbReference type="ARBA" id="ARBA00023015"/>
    </source>
</evidence>
<evidence type="ECO:0000313" key="6">
    <source>
        <dbReference type="EMBL" id="CAE36195.1"/>
    </source>
</evidence>
<dbReference type="PANTHER" id="PTHR30136">
    <property type="entry name" value="HELIX-TURN-HELIX TRANSCRIPTIONAL REGULATOR, ICLR FAMILY"/>
    <property type="match status" value="1"/>
</dbReference>
<dbReference type="GO" id="GO:0003677">
    <property type="term" value="F:DNA binding"/>
    <property type="evidence" value="ECO:0007669"/>
    <property type="project" value="UniProtKB-KW"/>
</dbReference>
<dbReference type="GO" id="GO:0045892">
    <property type="term" value="P:negative regulation of DNA-templated transcription"/>
    <property type="evidence" value="ECO:0007669"/>
    <property type="project" value="TreeGrafter"/>
</dbReference>
<accession>Q7WBS5</accession>
<evidence type="ECO:0000256" key="2">
    <source>
        <dbReference type="ARBA" id="ARBA00023125"/>
    </source>
</evidence>
<gene>
    <name evidence="6" type="ordered locus">BPP0610</name>
</gene>
<dbReference type="SUPFAM" id="SSF46785">
    <property type="entry name" value="Winged helix' DNA-binding domain"/>
    <property type="match status" value="1"/>
</dbReference>
<dbReference type="InterPro" id="IPR029016">
    <property type="entry name" value="GAF-like_dom_sf"/>
</dbReference>
<dbReference type="GO" id="GO:0003700">
    <property type="term" value="F:DNA-binding transcription factor activity"/>
    <property type="evidence" value="ECO:0007669"/>
    <property type="project" value="TreeGrafter"/>
</dbReference>
<dbReference type="SUPFAM" id="SSF55781">
    <property type="entry name" value="GAF domain-like"/>
    <property type="match status" value="1"/>
</dbReference>
<feature type="domain" description="HTH iclR-type" evidence="4">
    <location>
        <begin position="44"/>
        <end position="106"/>
    </location>
</feature>
<dbReference type="Gene3D" id="1.10.10.10">
    <property type="entry name" value="Winged helix-like DNA-binding domain superfamily/Winged helix DNA-binding domain"/>
    <property type="match status" value="1"/>
</dbReference>
<evidence type="ECO:0000259" key="5">
    <source>
        <dbReference type="PROSITE" id="PS51078"/>
    </source>
</evidence>
<organism evidence="6 7">
    <name type="scientific">Bordetella parapertussis (strain 12822 / ATCC BAA-587 / NCTC 13253)</name>
    <dbReference type="NCBI Taxonomy" id="257311"/>
    <lineage>
        <taxon>Bacteria</taxon>
        <taxon>Pseudomonadati</taxon>
        <taxon>Pseudomonadota</taxon>
        <taxon>Betaproteobacteria</taxon>
        <taxon>Burkholderiales</taxon>
        <taxon>Alcaligenaceae</taxon>
        <taxon>Bordetella</taxon>
    </lineage>
</organism>
<keyword evidence="2" id="KW-0238">DNA-binding</keyword>
<keyword evidence="3" id="KW-0804">Transcription</keyword>
<feature type="domain" description="IclR-ED" evidence="5">
    <location>
        <begin position="107"/>
        <end position="290"/>
    </location>
</feature>
<dbReference type="PROSITE" id="PS51078">
    <property type="entry name" value="ICLR_ED"/>
    <property type="match status" value="1"/>
</dbReference>
<dbReference type="PROSITE" id="PS51077">
    <property type="entry name" value="HTH_ICLR"/>
    <property type="match status" value="1"/>
</dbReference>
<dbReference type="Pfam" id="PF09339">
    <property type="entry name" value="HTH_IclR"/>
    <property type="match status" value="1"/>
</dbReference>
<protein>
    <submittedName>
        <fullName evidence="6">IclR family regulatory protein</fullName>
    </submittedName>
</protein>
<evidence type="ECO:0000259" key="4">
    <source>
        <dbReference type="PROSITE" id="PS51077"/>
    </source>
</evidence>
<evidence type="ECO:0000256" key="3">
    <source>
        <dbReference type="ARBA" id="ARBA00023163"/>
    </source>
</evidence>
<dbReference type="InterPro" id="IPR036390">
    <property type="entry name" value="WH_DNA-bd_sf"/>
</dbReference>
<reference evidence="6 7" key="1">
    <citation type="journal article" date="2003" name="Nat. Genet.">
        <title>Comparative analysis of the genome sequences of Bordetella pertussis, Bordetella parapertussis and Bordetella bronchiseptica.</title>
        <authorList>
            <person name="Parkhill J."/>
            <person name="Sebaihia M."/>
            <person name="Preston A."/>
            <person name="Murphy L.D."/>
            <person name="Thomson N.R."/>
            <person name="Harris D.E."/>
            <person name="Holden M.T.G."/>
            <person name="Churcher C.M."/>
            <person name="Bentley S.D."/>
            <person name="Mungall K.L."/>
            <person name="Cerdeno-Tarraga A.-M."/>
            <person name="Temple L."/>
            <person name="James K.D."/>
            <person name="Harris B."/>
            <person name="Quail M.A."/>
            <person name="Achtman M."/>
            <person name="Atkin R."/>
            <person name="Baker S."/>
            <person name="Basham D."/>
            <person name="Bason N."/>
            <person name="Cherevach I."/>
            <person name="Chillingworth T."/>
            <person name="Collins M."/>
            <person name="Cronin A."/>
            <person name="Davis P."/>
            <person name="Doggett J."/>
            <person name="Feltwell T."/>
            <person name="Goble A."/>
            <person name="Hamlin N."/>
            <person name="Hauser H."/>
            <person name="Holroyd S."/>
            <person name="Jagels K."/>
            <person name="Leather S."/>
            <person name="Moule S."/>
            <person name="Norberczak H."/>
            <person name="O'Neil S."/>
            <person name="Ormond D."/>
            <person name="Price C."/>
            <person name="Rabbinowitsch E."/>
            <person name="Rutter S."/>
            <person name="Sanders M."/>
            <person name="Saunders D."/>
            <person name="Seeger K."/>
            <person name="Sharp S."/>
            <person name="Simmonds M."/>
            <person name="Skelton J."/>
            <person name="Squares R."/>
            <person name="Squares S."/>
            <person name="Stevens K."/>
            <person name="Unwin L."/>
            <person name="Whitehead S."/>
            <person name="Barrell B.G."/>
            <person name="Maskell D.J."/>
        </authorList>
    </citation>
    <scope>NUCLEOTIDE SEQUENCE [LARGE SCALE GENOMIC DNA]</scope>
    <source>
        <strain evidence="6 7">12822 / ATCC BAA-587 / NCTC 13253</strain>
    </source>
</reference>
<name>Q7WBS5_BORPA</name>
<dbReference type="PANTHER" id="PTHR30136:SF33">
    <property type="entry name" value="TRANSCRIPTIONAL REGULATORY PROTEIN"/>
    <property type="match status" value="1"/>
</dbReference>
<keyword evidence="1" id="KW-0805">Transcription regulation</keyword>